<evidence type="ECO:0000313" key="9">
    <source>
        <dbReference type="Proteomes" id="UP001524383"/>
    </source>
</evidence>
<dbReference type="SUPFAM" id="SSF88802">
    <property type="entry name" value="Pre-PUA domain"/>
    <property type="match status" value="1"/>
</dbReference>
<keyword evidence="1 6" id="KW-0328">Glycosyltransferase</keyword>
<dbReference type="GO" id="GO:0016763">
    <property type="term" value="F:pentosyltransferase activity"/>
    <property type="evidence" value="ECO:0007669"/>
    <property type="project" value="UniProtKB-UniRule"/>
</dbReference>
<comment type="function">
    <text evidence="6">Exchanges the guanine residue with 7-cyano-7-deazaguanine (preQ0) at position 15 in the dihydrouridine loop (D-loop) of archaeal tRNAs.</text>
</comment>
<comment type="similarity">
    <text evidence="6">Belongs to the archaeosine tRNA-ribosyltransferase family.</text>
</comment>
<evidence type="ECO:0000259" key="7">
    <source>
        <dbReference type="Pfam" id="PF01702"/>
    </source>
</evidence>
<reference evidence="8 9" key="1">
    <citation type="submission" date="2019-08" db="EMBL/GenBank/DDBJ databases">
        <authorList>
            <person name="Chen S.-C."/>
            <person name="Lai M.-C."/>
            <person name="You Y.-T."/>
        </authorList>
    </citation>
    <scope>NUCLEOTIDE SEQUENCE [LARGE SCALE GENOMIC DNA]</scope>
    <source>
        <strain evidence="8 9">P2F9704a</strain>
    </source>
</reference>
<organism evidence="8 9">
    <name type="scientific">Methanocalculus taiwanensis</name>
    <dbReference type="NCBI Taxonomy" id="106207"/>
    <lineage>
        <taxon>Archaea</taxon>
        <taxon>Methanobacteriati</taxon>
        <taxon>Methanobacteriota</taxon>
        <taxon>Stenosarchaea group</taxon>
        <taxon>Methanomicrobia</taxon>
        <taxon>Methanomicrobiales</taxon>
        <taxon>Methanocalculaceae</taxon>
        <taxon>Methanocalculus</taxon>
    </lineage>
</organism>
<dbReference type="GO" id="GO:0006400">
    <property type="term" value="P:tRNA modification"/>
    <property type="evidence" value="ECO:0007669"/>
    <property type="project" value="UniProtKB-UniRule"/>
</dbReference>
<dbReference type="SUPFAM" id="SSF51713">
    <property type="entry name" value="tRNA-guanine transglycosylase"/>
    <property type="match status" value="1"/>
</dbReference>
<comment type="caution">
    <text evidence="8">The sequence shown here is derived from an EMBL/GenBank/DDBJ whole genome shotgun (WGS) entry which is preliminary data.</text>
</comment>
<keyword evidence="4 6" id="KW-0479">Metal-binding</keyword>
<evidence type="ECO:0000256" key="5">
    <source>
        <dbReference type="ARBA" id="ARBA00022833"/>
    </source>
</evidence>
<feature type="binding site" evidence="6">
    <location>
        <position position="193"/>
    </location>
    <ligand>
        <name>substrate</name>
    </ligand>
</feature>
<proteinExistence type="inferred from homology"/>
<keyword evidence="2 6" id="KW-0808">Transferase</keyword>
<comment type="catalytic activity">
    <reaction evidence="6">
        <text>guanosine(15) in tRNA + 7-cyano-7-carbaguanine = 7-cyano-7-carbaguanosine(15) in tRNA + guanine</text>
        <dbReference type="Rhea" id="RHEA:43164"/>
        <dbReference type="Rhea" id="RHEA-COMP:10371"/>
        <dbReference type="Rhea" id="RHEA-COMP:10372"/>
        <dbReference type="ChEBI" id="CHEBI:16235"/>
        <dbReference type="ChEBI" id="CHEBI:45075"/>
        <dbReference type="ChEBI" id="CHEBI:74269"/>
        <dbReference type="ChEBI" id="CHEBI:82850"/>
        <dbReference type="EC" id="2.4.2.48"/>
    </reaction>
</comment>
<sequence>MSIQFEVMHKDIAGRVGRLTVGNKRIRTPALLPVVNPHIQIIPPAEMAAMGIEGLITNAYIFSKSADFREEALSRGLHSVLGFDGLIMTDSGSFQLSVYGSVDITNEATISFQRDIGSDIWVPLDIPTHPDTPRETVEADLTVTMNRLREAKELFGDDAPLAGPVQGGLHPDLRKKAGRGVSELGFAFCPIGAVVPLLESYRYKELVSSVMPAKEGLSSAACVHLFGAGHPSMFALAVAMGCDIFDSAAYALYAREGRYITPSGTLKIAEMSELPCACSVCRSHTAEELRSAPDKERLLAYHNLAVTQAEISRIRLSIQEGTLWDLVDERCRAHPRLLDGYRELLKNASVLEQSDRATKRRFFYRGDESCRRTEVIKFQQMIPRIQLSARSLILCGGPRPQEFEEVLELRPPFGAVPTELSETAPMGQSEVPEWDDAMLTTAFAGVEALLSSNPDCEVTFSATPELADLIRRRFPDATVIS</sequence>
<keyword evidence="9" id="KW-1185">Reference proteome</keyword>
<comment type="pathway">
    <text evidence="6">tRNA modification; archaeosine-tRNA biosynthesis.</text>
</comment>
<dbReference type="Pfam" id="PF01702">
    <property type="entry name" value="TGT"/>
    <property type="match status" value="1"/>
</dbReference>
<feature type="binding site" evidence="6">
    <location>
        <position position="276"/>
    </location>
    <ligand>
        <name>Zn(2+)</name>
        <dbReference type="ChEBI" id="CHEBI:29105"/>
    </ligand>
</feature>
<dbReference type="NCBIfam" id="TIGR00432">
    <property type="entry name" value="arcsn_tRNA_tgt"/>
    <property type="match status" value="1"/>
</dbReference>
<dbReference type="NCBIfam" id="TIGR00449">
    <property type="entry name" value="tgt_general"/>
    <property type="match status" value="1"/>
</dbReference>
<keyword evidence="5 6" id="KW-0862">Zinc</keyword>
<dbReference type="InterPro" id="IPR002616">
    <property type="entry name" value="tRNA_ribo_trans-like"/>
</dbReference>
<dbReference type="AlphaFoldDB" id="A0ABD4TJF2"/>
<feature type="active site" description="Nucleophile" evidence="6">
    <location>
        <position position="90"/>
    </location>
</feature>
<evidence type="ECO:0000256" key="1">
    <source>
        <dbReference type="ARBA" id="ARBA00022676"/>
    </source>
</evidence>
<gene>
    <name evidence="6 8" type="primary">tgtA</name>
    <name evidence="8" type="ORF">FTO68_02990</name>
</gene>
<dbReference type="EMBL" id="VOTZ01000004">
    <property type="protein sequence ID" value="MCQ1537955.1"/>
    <property type="molecule type" value="Genomic_DNA"/>
</dbReference>
<evidence type="ECO:0000313" key="8">
    <source>
        <dbReference type="EMBL" id="MCQ1537955.1"/>
    </source>
</evidence>
<dbReference type="EC" id="2.4.2.48" evidence="6"/>
<dbReference type="InterPro" id="IPR050076">
    <property type="entry name" value="ArchSynthase1/Queuine_TRR"/>
</dbReference>
<evidence type="ECO:0000256" key="6">
    <source>
        <dbReference type="HAMAP-Rule" id="MF_01634"/>
    </source>
</evidence>
<feature type="binding site" evidence="6">
    <location>
        <position position="125"/>
    </location>
    <ligand>
        <name>substrate</name>
    </ligand>
</feature>
<name>A0ABD4TJF2_9EURY</name>
<keyword evidence="3 6" id="KW-0819">tRNA processing</keyword>
<dbReference type="PANTHER" id="PTHR46499">
    <property type="entry name" value="QUEUINE TRNA-RIBOSYLTRANSFERASE"/>
    <property type="match status" value="1"/>
</dbReference>
<dbReference type="InterPro" id="IPR036511">
    <property type="entry name" value="TGT-like_sf"/>
</dbReference>
<dbReference type="InterPro" id="IPR004804">
    <property type="entry name" value="TgtA"/>
</dbReference>
<evidence type="ECO:0000256" key="2">
    <source>
        <dbReference type="ARBA" id="ARBA00022679"/>
    </source>
</evidence>
<evidence type="ECO:0000256" key="3">
    <source>
        <dbReference type="ARBA" id="ARBA00022694"/>
    </source>
</evidence>
<accession>A0ABD4TJF2</accession>
<evidence type="ECO:0000256" key="4">
    <source>
        <dbReference type="ARBA" id="ARBA00022723"/>
    </source>
</evidence>
<dbReference type="Proteomes" id="UP001524383">
    <property type="component" value="Unassembled WGS sequence"/>
</dbReference>
<feature type="binding site" evidence="6">
    <location>
        <position position="281"/>
    </location>
    <ligand>
        <name>Zn(2+)</name>
        <dbReference type="ChEBI" id="CHEBI:29105"/>
    </ligand>
</feature>
<dbReference type="GO" id="GO:0008270">
    <property type="term" value="F:zinc ion binding"/>
    <property type="evidence" value="ECO:0007669"/>
    <property type="project" value="UniProtKB-UniRule"/>
</dbReference>
<feature type="domain" description="tRNA-guanine(15) transglycosylase-like" evidence="7">
    <location>
        <begin position="14"/>
        <end position="335"/>
    </location>
</feature>
<protein>
    <recommendedName>
        <fullName evidence="6">tRNA-guanine(15) transglycosylase</fullName>
        <ecNumber evidence="6">2.4.2.48</ecNumber>
    </recommendedName>
    <alternativeName>
        <fullName evidence="6">7-cyano-7-deazaguanine tRNA-ribosyltransferase</fullName>
    </alternativeName>
    <alternativeName>
        <fullName evidence="6">Archaeal tRNA-guanine transglycosylase</fullName>
    </alternativeName>
</protein>
<dbReference type="RefSeq" id="WP_255331888.1">
    <property type="nucleotide sequence ID" value="NZ_VOTZ01000004.1"/>
</dbReference>
<dbReference type="PANTHER" id="PTHR46499:SF1">
    <property type="entry name" value="QUEUINE TRNA-RIBOSYLTRANSFERASE"/>
    <property type="match status" value="1"/>
</dbReference>
<feature type="binding site" evidence="6">
    <location>
        <position position="278"/>
    </location>
    <ligand>
        <name>Zn(2+)</name>
        <dbReference type="ChEBI" id="CHEBI:29105"/>
    </ligand>
</feature>
<dbReference type="HAMAP" id="MF_01634">
    <property type="entry name" value="TgtA_arch"/>
    <property type="match status" value="1"/>
</dbReference>
<comment type="cofactor">
    <cofactor evidence="6">
        <name>Zn(2+)</name>
        <dbReference type="ChEBI" id="CHEBI:29105"/>
    </cofactor>
    <text evidence="6">Binds 1 zinc ion per subunit.</text>
</comment>
<dbReference type="Gene3D" id="3.20.20.105">
    <property type="entry name" value="Queuine tRNA-ribosyltransferase-like"/>
    <property type="match status" value="1"/>
</dbReference>